<comment type="caution">
    <text evidence="2">The sequence shown here is derived from an EMBL/GenBank/DDBJ whole genome shotgun (WGS) entry which is preliminary data.</text>
</comment>
<gene>
    <name evidence="2" type="ORF">HICCMSTLAB_LOCUS8335</name>
</gene>
<reference evidence="2" key="1">
    <citation type="submission" date="2021-04" db="EMBL/GenBank/DDBJ databases">
        <authorList>
            <person name="Chebbi M.A.C M."/>
        </authorList>
    </citation>
    <scope>NUCLEOTIDE SEQUENCE</scope>
</reference>
<dbReference type="Pfam" id="PF03372">
    <property type="entry name" value="Exo_endo_phos"/>
    <property type="match status" value="1"/>
</dbReference>
<dbReference type="PANTHER" id="PTHR47510:SF3">
    <property type="entry name" value="ENDO_EXONUCLEASE_PHOSPHATASE DOMAIN-CONTAINING PROTEIN"/>
    <property type="match status" value="1"/>
</dbReference>
<dbReference type="EMBL" id="CAJNRD030001121">
    <property type="protein sequence ID" value="CAG5096688.1"/>
    <property type="molecule type" value="Genomic_DNA"/>
</dbReference>
<sequence>MMTQQKLKYILYLAHTAQLDSLVAEIKPHIITIVETWLNPDVSIALENYAIIRRDRGLIDKSGRYIRGGGLACFIHKSLKSRVLYTSVADHLNQPEFVLIDVSMDTGSHILLAGIYRRPQGYLLDSFLTEFGKLYPHYNNIIITGDLNCNFLKTDRLACHLQSFITEFALYCVPHGPTYHTNGVDSWLDVIIVDNEDKIRNYSKSSAPYIGGHDYIFVEYKLEHPKKCNKVNKYRDFRNCDHLALSQSLNIELNVNNIDVDSLDPNELTSYFLTVVSNYLDIYGPFSERKISRPSNPWLTKELKNKLKYRDAIYKQARRSGDQSLLNYYKKLRSELKVKLNAERDKYFTNILAEESYGSSIWKKLKQLGLIKPKQSSPLDHFSADELNNFYATTLTKHPSCSREFVQDLLLHYIKKVDCEFHWSKIDIVDVTKSLHLTISKSAGKSPDGLDLKWLRDHLAQISLFMTAIFNRSLETSIFPEAWKSKTKVMILGSNRKLKLLEACHVPDIKIDGNIIPYVNAAKHLGLHISNDLSWDAHISQLSRKAYATINSLKYRKNILSMPCRKLLVTTMLLPIIDYCSIVYLDLSKRLDKKLQRIVNNSIRFIFNIKRDEHITPYRHTLKWLSVKSKREYLLACLTYKILETGGPKFLRLLFIDEDLDIRRSNRLAAKNNNIFKMPNFSTAFYEHSFLVSAIRLWQELPTEITNSSSLQIFKNKAYEFFMNKEASS</sequence>
<organism evidence="2 3">
    <name type="scientific">Cotesia congregata</name>
    <name type="common">Parasitoid wasp</name>
    <name type="synonym">Apanteles congregatus</name>
    <dbReference type="NCBI Taxonomy" id="51543"/>
    <lineage>
        <taxon>Eukaryota</taxon>
        <taxon>Metazoa</taxon>
        <taxon>Ecdysozoa</taxon>
        <taxon>Arthropoda</taxon>
        <taxon>Hexapoda</taxon>
        <taxon>Insecta</taxon>
        <taxon>Pterygota</taxon>
        <taxon>Neoptera</taxon>
        <taxon>Endopterygota</taxon>
        <taxon>Hymenoptera</taxon>
        <taxon>Apocrita</taxon>
        <taxon>Ichneumonoidea</taxon>
        <taxon>Braconidae</taxon>
        <taxon>Microgastrinae</taxon>
        <taxon>Cotesia</taxon>
    </lineage>
</organism>
<dbReference type="Gene3D" id="3.60.10.10">
    <property type="entry name" value="Endonuclease/exonuclease/phosphatase"/>
    <property type="match status" value="1"/>
</dbReference>
<protein>
    <recommendedName>
        <fullName evidence="1">Endonuclease/exonuclease/phosphatase domain-containing protein</fullName>
    </recommendedName>
</protein>
<evidence type="ECO:0000313" key="2">
    <source>
        <dbReference type="EMBL" id="CAG5096688.1"/>
    </source>
</evidence>
<dbReference type="SUPFAM" id="SSF56219">
    <property type="entry name" value="DNase I-like"/>
    <property type="match status" value="1"/>
</dbReference>
<dbReference type="InterPro" id="IPR005135">
    <property type="entry name" value="Endo/exonuclease/phosphatase"/>
</dbReference>
<dbReference type="AlphaFoldDB" id="A0A8J2HEQ2"/>
<dbReference type="GO" id="GO:0003824">
    <property type="term" value="F:catalytic activity"/>
    <property type="evidence" value="ECO:0007669"/>
    <property type="project" value="InterPro"/>
</dbReference>
<keyword evidence="3" id="KW-1185">Reference proteome</keyword>
<dbReference type="PANTHER" id="PTHR47510">
    <property type="entry name" value="REVERSE TRANSCRIPTASE DOMAIN-CONTAINING PROTEIN"/>
    <property type="match status" value="1"/>
</dbReference>
<dbReference type="Proteomes" id="UP000786811">
    <property type="component" value="Unassembled WGS sequence"/>
</dbReference>
<accession>A0A8J2HEQ2</accession>
<dbReference type="InterPro" id="IPR036691">
    <property type="entry name" value="Endo/exonu/phosph_ase_sf"/>
</dbReference>
<evidence type="ECO:0000313" key="3">
    <source>
        <dbReference type="Proteomes" id="UP000786811"/>
    </source>
</evidence>
<evidence type="ECO:0000259" key="1">
    <source>
        <dbReference type="Pfam" id="PF03372"/>
    </source>
</evidence>
<dbReference type="OrthoDB" id="7699805at2759"/>
<proteinExistence type="predicted"/>
<name>A0A8J2HEQ2_COTCN</name>
<feature type="domain" description="Endonuclease/exonuclease/phosphatase" evidence="1">
    <location>
        <begin position="16"/>
        <end position="195"/>
    </location>
</feature>